<evidence type="ECO:0000313" key="12">
    <source>
        <dbReference type="Proteomes" id="UP000185479"/>
    </source>
</evidence>
<evidence type="ECO:0000256" key="5">
    <source>
        <dbReference type="ARBA" id="ARBA00022989"/>
    </source>
</evidence>
<comment type="subcellular location">
    <subcellularLocation>
        <location evidence="1">Cell membrane</location>
        <topology evidence="1">Multi-pass membrane protein</topology>
    </subcellularLocation>
</comment>
<evidence type="ECO:0000313" key="13">
    <source>
        <dbReference type="Proteomes" id="UP000315353"/>
    </source>
</evidence>
<evidence type="ECO:0000256" key="4">
    <source>
        <dbReference type="ARBA" id="ARBA00022692"/>
    </source>
</evidence>
<dbReference type="InterPro" id="IPR050545">
    <property type="entry name" value="Mycobact_MmpL"/>
</dbReference>
<feature type="transmembrane region" description="Helical" evidence="8">
    <location>
        <begin position="575"/>
        <end position="595"/>
    </location>
</feature>
<gene>
    <name evidence="11" type="ORF">CFL01nite_19170</name>
    <name evidence="10" type="ORF">CFLV_11720</name>
</gene>
<feature type="transmembrane region" description="Helical" evidence="8">
    <location>
        <begin position="364"/>
        <end position="388"/>
    </location>
</feature>
<reference evidence="11 13" key="2">
    <citation type="submission" date="2019-06" db="EMBL/GenBank/DDBJ databases">
        <title>Whole genome shotgun sequence of Corynebacterium flavescens NBRC 14136.</title>
        <authorList>
            <person name="Hosoyama A."/>
            <person name="Uohara A."/>
            <person name="Ohji S."/>
            <person name="Ichikawa N."/>
        </authorList>
    </citation>
    <scope>NUCLEOTIDE SEQUENCE [LARGE SCALE GENOMIC DNA]</scope>
    <source>
        <strain evidence="11 13">NBRC 14136</strain>
    </source>
</reference>
<dbReference type="InterPro" id="IPR004869">
    <property type="entry name" value="MMPL_dom"/>
</dbReference>
<evidence type="ECO:0000259" key="9">
    <source>
        <dbReference type="Pfam" id="PF03176"/>
    </source>
</evidence>
<feature type="transmembrane region" description="Helical" evidence="8">
    <location>
        <begin position="264"/>
        <end position="293"/>
    </location>
</feature>
<keyword evidence="4 8" id="KW-0812">Transmembrane</keyword>
<name>A0A1L7CPH3_CORFL</name>
<feature type="transmembrane region" description="Helical" evidence="8">
    <location>
        <begin position="305"/>
        <end position="328"/>
    </location>
</feature>
<dbReference type="SUPFAM" id="SSF82866">
    <property type="entry name" value="Multidrug efflux transporter AcrB transmembrane domain"/>
    <property type="match status" value="2"/>
</dbReference>
<feature type="region of interest" description="Disordered" evidence="7">
    <location>
        <begin position="696"/>
        <end position="719"/>
    </location>
</feature>
<keyword evidence="12" id="KW-1185">Reference proteome</keyword>
<dbReference type="Pfam" id="PF03176">
    <property type="entry name" value="MMPL"/>
    <property type="match status" value="2"/>
</dbReference>
<comment type="similarity">
    <text evidence="2">Belongs to the resistance-nodulation-cell division (RND) (TC 2.A.6) family. MmpL subfamily.</text>
</comment>
<keyword evidence="3" id="KW-1003">Cell membrane</keyword>
<accession>A0A1L7CPH3</accession>
<evidence type="ECO:0000256" key="6">
    <source>
        <dbReference type="ARBA" id="ARBA00023136"/>
    </source>
</evidence>
<evidence type="ECO:0000313" key="11">
    <source>
        <dbReference type="EMBL" id="GEB98422.1"/>
    </source>
</evidence>
<feature type="transmembrane region" description="Helical" evidence="8">
    <location>
        <begin position="537"/>
        <end position="555"/>
    </location>
</feature>
<dbReference type="Proteomes" id="UP000315353">
    <property type="component" value="Unassembled WGS sequence"/>
</dbReference>
<proteinExistence type="inferred from homology"/>
<dbReference type="Proteomes" id="UP000185479">
    <property type="component" value="Chromosome"/>
</dbReference>
<reference evidence="10 12" key="1">
    <citation type="submission" date="2014-08" db="EMBL/GenBank/DDBJ databases">
        <title>Complete genome sequence of Corynebacterium flavescens OJ8(T)(=DSM 20296(T)), isolated from cheese.</title>
        <authorList>
            <person name="Ruckert C."/>
            <person name="Albersmeier A."/>
            <person name="Winkler A."/>
            <person name="Kalinowski J."/>
        </authorList>
    </citation>
    <scope>NUCLEOTIDE SEQUENCE [LARGE SCALE GENOMIC DNA]</scope>
    <source>
        <strain evidence="10 12">OJ8</strain>
    </source>
</reference>
<feature type="transmembrane region" description="Helical" evidence="8">
    <location>
        <begin position="511"/>
        <end position="532"/>
    </location>
</feature>
<evidence type="ECO:0000256" key="8">
    <source>
        <dbReference type="SAM" id="Phobius"/>
    </source>
</evidence>
<dbReference type="RefSeq" id="WP_075730675.1">
    <property type="nucleotide sequence ID" value="NZ_BJNB01000034.1"/>
</dbReference>
<dbReference type="AlphaFoldDB" id="A0A1L7CPH3"/>
<evidence type="ECO:0000256" key="2">
    <source>
        <dbReference type="ARBA" id="ARBA00010157"/>
    </source>
</evidence>
<feature type="transmembrane region" description="Helical" evidence="8">
    <location>
        <begin position="616"/>
        <end position="639"/>
    </location>
</feature>
<evidence type="ECO:0000256" key="3">
    <source>
        <dbReference type="ARBA" id="ARBA00022475"/>
    </source>
</evidence>
<feature type="transmembrane region" description="Helical" evidence="8">
    <location>
        <begin position="15"/>
        <end position="32"/>
    </location>
</feature>
<feature type="domain" description="Membrane transport protein MMPL" evidence="9">
    <location>
        <begin position="46"/>
        <end position="360"/>
    </location>
</feature>
<feature type="transmembrane region" description="Helical" evidence="8">
    <location>
        <begin position="178"/>
        <end position="202"/>
    </location>
</feature>
<evidence type="ECO:0000256" key="7">
    <source>
        <dbReference type="SAM" id="MobiDB-lite"/>
    </source>
</evidence>
<dbReference type="Gene3D" id="1.20.1640.10">
    <property type="entry name" value="Multidrug efflux transporter AcrB transmembrane domain"/>
    <property type="match status" value="2"/>
</dbReference>
<keyword evidence="6 8" id="KW-0472">Membrane</keyword>
<dbReference type="EMBL" id="CP009246">
    <property type="protein sequence ID" value="APT87752.1"/>
    <property type="molecule type" value="Genomic_DNA"/>
</dbReference>
<dbReference type="PANTHER" id="PTHR33406">
    <property type="entry name" value="MEMBRANE PROTEIN MJ1562-RELATED"/>
    <property type="match status" value="1"/>
</dbReference>
<dbReference type="GeneID" id="82881342"/>
<dbReference type="EMBL" id="BJNB01000034">
    <property type="protein sequence ID" value="GEB98422.1"/>
    <property type="molecule type" value="Genomic_DNA"/>
</dbReference>
<sequence>MFFNWGRFSYRHRKLIPLVVIGIIALLFLGFGSRLGERMSQEGWEDPGAASTSAATIEHEVFGRDNSGDVIVLFSDPDEHFAAAQAYLAGLKEQYPDQIASVTSYFDSRNPNLINADRTTAFAAIGLKGDAEQTLKDFRIIEDSLRATDIPVQVAGATAVADSLDEGMANDISRAEKAALPLVGLLLLVVFGSVVAAFMPLVVGGLSILGSLGILSILAGFLQVNVFAQAVVTLLGLGLAIDYGLFMVSRFREELDKGRSPQDAVAITTATAGQTVVFSAAMVAVALSGLFIFPQAFLKSVAYGSISAVGLAALLSVTVLPALFGMLGTNIDKWSVRKTSRRARRIQDTWWYRLPQWAMRRAKLMTMAICGGLLLLTLPILGVTFGGINETYLPPTNETRTAQAEFNEQFPSFRTEPVKLVVENATNQQLVDVYMQVRDLDGLTEPMAPTTATKDGTTVLSAGIAEREDYTRIVHELEQVEAPEGVNLYVGGTPAMEVESLDALFHKLPWMALYVVLATFLLMAVVFGSFILPIKAILMTLLTVGATLGILTLMFVDGLGGGLLSFSPGPLMSPILVLIIAIIYGLSTDYEVFLVSRMVEARKRGASTDEAIASGTAHTGGIITAAALIMIVVAGAFGFSEIVMMKYIAFGMIFALLIDATIVRMLLVPAVMHLLREDNWWAPRFVHRLSERLGHGESNQESDADDASAVRGSRNAETDEELIPFNELLSRLEKDR</sequence>
<dbReference type="STRING" id="28028.CFLV_11720"/>
<dbReference type="KEGG" id="cfc:CFLV_11720"/>
<feature type="domain" description="Membrane transport protein MMPL" evidence="9">
    <location>
        <begin position="465"/>
        <end position="683"/>
    </location>
</feature>
<feature type="transmembrane region" description="Helical" evidence="8">
    <location>
        <begin position="214"/>
        <end position="243"/>
    </location>
</feature>
<protein>
    <submittedName>
        <fullName evidence="10">RND transporter</fullName>
    </submittedName>
</protein>
<feature type="transmembrane region" description="Helical" evidence="8">
    <location>
        <begin position="645"/>
        <end position="667"/>
    </location>
</feature>
<evidence type="ECO:0000313" key="10">
    <source>
        <dbReference type="EMBL" id="APT87752.1"/>
    </source>
</evidence>
<organism evidence="10 12">
    <name type="scientific">Corynebacterium flavescens</name>
    <dbReference type="NCBI Taxonomy" id="28028"/>
    <lineage>
        <taxon>Bacteria</taxon>
        <taxon>Bacillati</taxon>
        <taxon>Actinomycetota</taxon>
        <taxon>Actinomycetes</taxon>
        <taxon>Mycobacteriales</taxon>
        <taxon>Corynebacteriaceae</taxon>
        <taxon>Corynebacterium</taxon>
    </lineage>
</organism>
<keyword evidence="5 8" id="KW-1133">Transmembrane helix</keyword>
<dbReference type="GO" id="GO:0005886">
    <property type="term" value="C:plasma membrane"/>
    <property type="evidence" value="ECO:0007669"/>
    <property type="project" value="UniProtKB-SubCell"/>
</dbReference>
<dbReference type="OrthoDB" id="7051771at2"/>
<evidence type="ECO:0000256" key="1">
    <source>
        <dbReference type="ARBA" id="ARBA00004651"/>
    </source>
</evidence>
<dbReference type="PANTHER" id="PTHR33406:SF11">
    <property type="entry name" value="MEMBRANE PROTEIN SCO6666-RELATED"/>
    <property type="match status" value="1"/>
</dbReference>